<feature type="binding site" evidence="6">
    <location>
        <position position="40"/>
    </location>
    <ligand>
        <name>Zn(2+)</name>
        <dbReference type="ChEBI" id="CHEBI:29105"/>
    </ligand>
</feature>
<dbReference type="InterPro" id="IPR038366">
    <property type="entry name" value="Znf_CppX_C4_sf"/>
</dbReference>
<dbReference type="GO" id="GO:0051082">
    <property type="term" value="F:unfolded protein binding"/>
    <property type="evidence" value="ECO:0007669"/>
    <property type="project" value="UniProtKB-UniRule"/>
</dbReference>
<feature type="binding site" evidence="6">
    <location>
        <position position="18"/>
    </location>
    <ligand>
        <name>Zn(2+)</name>
        <dbReference type="ChEBI" id="CHEBI:29105"/>
    </ligand>
</feature>
<keyword evidence="3 6" id="KW-0862">Zinc</keyword>
<evidence type="ECO:0000313" key="8">
    <source>
        <dbReference type="EMBL" id="OGZ05798.1"/>
    </source>
</evidence>
<gene>
    <name evidence="8" type="ORF">A2845_03270</name>
</gene>
<evidence type="ECO:0000256" key="6">
    <source>
        <dbReference type="PROSITE-ProRule" id="PRU01250"/>
    </source>
</evidence>
<keyword evidence="1 6" id="KW-0479">Metal-binding</keyword>
<dbReference type="NCBIfam" id="NF003745">
    <property type="entry name" value="PRK05342.1"/>
    <property type="match status" value="1"/>
</dbReference>
<dbReference type="PANTHER" id="PTHR48102">
    <property type="entry name" value="ATP-DEPENDENT CLP PROTEASE ATP-BINDING SUBUNIT CLPX-LIKE, MITOCHONDRIAL-RELATED"/>
    <property type="match status" value="1"/>
</dbReference>
<evidence type="ECO:0000313" key="9">
    <source>
        <dbReference type="Proteomes" id="UP000177122"/>
    </source>
</evidence>
<reference evidence="8 9" key="1">
    <citation type="journal article" date="2016" name="Nat. Commun.">
        <title>Thousands of microbial genomes shed light on interconnected biogeochemical processes in an aquifer system.</title>
        <authorList>
            <person name="Anantharaman K."/>
            <person name="Brown C.T."/>
            <person name="Hug L.A."/>
            <person name="Sharon I."/>
            <person name="Castelle C.J."/>
            <person name="Probst A.J."/>
            <person name="Thomas B.C."/>
            <person name="Singh A."/>
            <person name="Wilkins M.J."/>
            <person name="Karaoz U."/>
            <person name="Brodie E.L."/>
            <person name="Williams K.H."/>
            <person name="Hubbard S.S."/>
            <person name="Banfield J.F."/>
        </authorList>
    </citation>
    <scope>NUCLEOTIDE SEQUENCE [LARGE SCALE GENOMIC DNA]</scope>
</reference>
<comment type="similarity">
    <text evidence="6">Belongs to the ClpX chaperone family.</text>
</comment>
<dbReference type="SMART" id="SM00382">
    <property type="entry name" value="AAA"/>
    <property type="match status" value="1"/>
</dbReference>
<dbReference type="InterPro" id="IPR010603">
    <property type="entry name" value="Znf_CppX_C4"/>
</dbReference>
<dbReference type="SUPFAM" id="SSF57716">
    <property type="entry name" value="Glucocorticoid receptor-like (DNA-binding domain)"/>
    <property type="match status" value="1"/>
</dbReference>
<evidence type="ECO:0000256" key="5">
    <source>
        <dbReference type="ARBA" id="ARBA00023186"/>
    </source>
</evidence>
<dbReference type="Proteomes" id="UP000177122">
    <property type="component" value="Unassembled WGS sequence"/>
</dbReference>
<evidence type="ECO:0000256" key="4">
    <source>
        <dbReference type="ARBA" id="ARBA00022840"/>
    </source>
</evidence>
<name>A0A1G2CZ61_9BACT</name>
<protein>
    <submittedName>
        <fullName evidence="8">ATP-dependent protease ATP-binding subunit ClpX</fullName>
    </submittedName>
</protein>
<dbReference type="InterPro" id="IPR003593">
    <property type="entry name" value="AAA+_ATPase"/>
</dbReference>
<dbReference type="InterPro" id="IPR019489">
    <property type="entry name" value="Clp_ATPase_C"/>
</dbReference>
<dbReference type="GO" id="GO:0051301">
    <property type="term" value="P:cell division"/>
    <property type="evidence" value="ECO:0007669"/>
    <property type="project" value="TreeGrafter"/>
</dbReference>
<dbReference type="GO" id="GO:0016887">
    <property type="term" value="F:ATP hydrolysis activity"/>
    <property type="evidence" value="ECO:0007669"/>
    <property type="project" value="InterPro"/>
</dbReference>
<feature type="binding site" evidence="6">
    <location>
        <position position="37"/>
    </location>
    <ligand>
        <name>Zn(2+)</name>
        <dbReference type="ChEBI" id="CHEBI:29105"/>
    </ligand>
</feature>
<dbReference type="EMBL" id="MHLI01000006">
    <property type="protein sequence ID" value="OGZ05798.1"/>
    <property type="molecule type" value="Genomic_DNA"/>
</dbReference>
<keyword evidence="8" id="KW-0645">Protease</keyword>
<dbReference type="GO" id="GO:0046983">
    <property type="term" value="F:protein dimerization activity"/>
    <property type="evidence" value="ECO:0007669"/>
    <property type="project" value="UniProtKB-UniRule"/>
</dbReference>
<dbReference type="PROSITE" id="PS51902">
    <property type="entry name" value="CLPX_ZB"/>
    <property type="match status" value="1"/>
</dbReference>
<dbReference type="InterPro" id="IPR004487">
    <property type="entry name" value="Clp_protease_ATP-bd_su_ClpX"/>
</dbReference>
<evidence type="ECO:0000256" key="1">
    <source>
        <dbReference type="ARBA" id="ARBA00022723"/>
    </source>
</evidence>
<dbReference type="Pfam" id="PF07724">
    <property type="entry name" value="AAA_2"/>
    <property type="match status" value="1"/>
</dbReference>
<dbReference type="GO" id="GO:0051603">
    <property type="term" value="P:proteolysis involved in protein catabolic process"/>
    <property type="evidence" value="ECO:0007669"/>
    <property type="project" value="TreeGrafter"/>
</dbReference>
<feature type="domain" description="ClpX-type ZB" evidence="7">
    <location>
        <begin position="1"/>
        <end position="56"/>
    </location>
</feature>
<keyword evidence="8" id="KW-0378">Hydrolase</keyword>
<dbReference type="SMART" id="SM00994">
    <property type="entry name" value="zf-C4_ClpX"/>
    <property type="match status" value="1"/>
</dbReference>
<dbReference type="InterPro" id="IPR003959">
    <property type="entry name" value="ATPase_AAA_core"/>
</dbReference>
<dbReference type="SUPFAM" id="SSF52540">
    <property type="entry name" value="P-loop containing nucleoside triphosphate hydrolases"/>
    <property type="match status" value="1"/>
</dbReference>
<dbReference type="Pfam" id="PF10431">
    <property type="entry name" value="ClpB_D2-small"/>
    <property type="match status" value="1"/>
</dbReference>
<keyword evidence="2" id="KW-0547">Nucleotide-binding</keyword>
<dbReference type="GO" id="GO:0008233">
    <property type="term" value="F:peptidase activity"/>
    <property type="evidence" value="ECO:0007669"/>
    <property type="project" value="UniProtKB-KW"/>
</dbReference>
<dbReference type="Pfam" id="PF06689">
    <property type="entry name" value="zf-C4_ClpX"/>
    <property type="match status" value="1"/>
</dbReference>
<dbReference type="Gene3D" id="6.20.220.10">
    <property type="entry name" value="ClpX chaperone, C4-type zinc finger domain"/>
    <property type="match status" value="1"/>
</dbReference>
<dbReference type="InterPro" id="IPR050052">
    <property type="entry name" value="ATP-dep_Clp_protease_ClpX"/>
</dbReference>
<dbReference type="GO" id="GO:0008270">
    <property type="term" value="F:zinc ion binding"/>
    <property type="evidence" value="ECO:0007669"/>
    <property type="project" value="UniProtKB-UniRule"/>
</dbReference>
<comment type="caution">
    <text evidence="8">The sequence shown here is derived from an EMBL/GenBank/DDBJ whole genome shotgun (WGS) entry which is preliminary data.</text>
</comment>
<accession>A0A1G2CZ61</accession>
<feature type="binding site" evidence="6">
    <location>
        <position position="15"/>
    </location>
    <ligand>
        <name>Zn(2+)</name>
        <dbReference type="ChEBI" id="CHEBI:29105"/>
    </ligand>
</feature>
<keyword evidence="4 8" id="KW-0067">ATP-binding</keyword>
<evidence type="ECO:0000256" key="3">
    <source>
        <dbReference type="ARBA" id="ARBA00022833"/>
    </source>
</evidence>
<organism evidence="8 9">
    <name type="scientific">Candidatus Lloydbacteria bacterium RIFCSPHIGHO2_01_FULL_49_22</name>
    <dbReference type="NCBI Taxonomy" id="1798658"/>
    <lineage>
        <taxon>Bacteria</taxon>
        <taxon>Candidatus Lloydiibacteriota</taxon>
    </lineage>
</organism>
<evidence type="ECO:0000256" key="2">
    <source>
        <dbReference type="ARBA" id="ARBA00022741"/>
    </source>
</evidence>
<dbReference type="GO" id="GO:0140662">
    <property type="term" value="F:ATP-dependent protein folding chaperone"/>
    <property type="evidence" value="ECO:0007669"/>
    <property type="project" value="InterPro"/>
</dbReference>
<dbReference type="NCBIfam" id="TIGR00382">
    <property type="entry name" value="clpX"/>
    <property type="match status" value="1"/>
</dbReference>
<dbReference type="AlphaFoldDB" id="A0A1G2CZ61"/>
<evidence type="ECO:0000259" key="7">
    <source>
        <dbReference type="PROSITE" id="PS51902"/>
    </source>
</evidence>
<dbReference type="PANTHER" id="PTHR48102:SF7">
    <property type="entry name" value="ATP-DEPENDENT CLP PROTEASE ATP-BINDING SUBUNIT CLPX-LIKE, MITOCHONDRIAL"/>
    <property type="match status" value="1"/>
</dbReference>
<dbReference type="Gene3D" id="3.40.50.300">
    <property type="entry name" value="P-loop containing nucleotide triphosphate hydrolases"/>
    <property type="match status" value="1"/>
</dbReference>
<dbReference type="GO" id="GO:0005524">
    <property type="term" value="F:ATP binding"/>
    <property type="evidence" value="ECO:0007669"/>
    <property type="project" value="UniProtKB-KW"/>
</dbReference>
<dbReference type="InterPro" id="IPR027417">
    <property type="entry name" value="P-loop_NTPase"/>
</dbReference>
<dbReference type="Gene3D" id="1.10.8.60">
    <property type="match status" value="1"/>
</dbReference>
<dbReference type="SMART" id="SM01086">
    <property type="entry name" value="ClpB_D2-small"/>
    <property type="match status" value="1"/>
</dbReference>
<sequence>MATRPDSSTEKTLFCSFCAKSQHEVKKLIRGPTVFICDECIEQCVDIISGAEENKSPPAEQNLPTPEEIVAKLGEYVIGQNLPKEVLAVAAYQHYRRMSNNGHVKDGVEVEKSNVLLIGPTGSGKTHIAKTLARILNVPFAEEDLTAVTTPGYVGKDVEDVLVRLVQSAKGDVSKAEFGVVFLDEVDKLGKHEGPGTSQGFGSGVQNALLKMIEGTVVEVTPDGKRLQPGQEPIRLNTKNILFVCAGAFDGLEKIVAKRVRDKSGSGGGMGFNATSVGGHLNTPKALIHKVTPEDLAAFGFDTQFIARLPIRATFDELNEEMLEAILTVPKNALLRQFSEIIAREGAESVYDPDAVKEIAKKALREKMGARGLRTICANLYHKTFLTLPTYQRSGRKVTTVHLTGENVLKDESPELIFAPLLLSR</sequence>
<dbReference type="GO" id="GO:0009376">
    <property type="term" value="C:HslUV protease complex"/>
    <property type="evidence" value="ECO:0007669"/>
    <property type="project" value="TreeGrafter"/>
</dbReference>
<dbReference type="InterPro" id="IPR059188">
    <property type="entry name" value="Znf_CLPX-like"/>
</dbReference>
<keyword evidence="5 6" id="KW-0143">Chaperone</keyword>
<proteinExistence type="inferred from homology"/>